<gene>
    <name evidence="1" type="ORF">BV22DRAFT_1029912</name>
</gene>
<protein>
    <submittedName>
        <fullName evidence="1">Uncharacterized protein</fullName>
    </submittedName>
</protein>
<sequence>MNTADIRDRIPRFRILVIGRANAGKTTILQKVCKTTENPEIYDGAEHKIDAAILESSKERGNHQIENEMVFPSNPGFVFHDSCGFEAGGEDEFEIAKRFISERADERRLEKRLHAIWYCIPMDEHSRAFTEAEAKFFDNCNPGSVPVIMVFTKFDALHNVAFSRVPRALPRQERLRQVSQLAESLFAETKIVDRLLARKYPPRCHVCLQDLHKLSADCNVLLESTAATLDDEVLKQLLVSTQQTNLELCIKYAVDDTLMKSVDRTHHPWTKLNPVELGEQLAVWFPQYTVRPLNSSMESEGNFYG</sequence>
<accession>A0ACB8BTQ4</accession>
<keyword evidence="2" id="KW-1185">Reference proteome</keyword>
<name>A0ACB8BTQ4_9AGAM</name>
<reference evidence="1" key="1">
    <citation type="journal article" date="2021" name="New Phytol.">
        <title>Evolutionary innovations through gain and loss of genes in the ectomycorrhizal Boletales.</title>
        <authorList>
            <person name="Wu G."/>
            <person name="Miyauchi S."/>
            <person name="Morin E."/>
            <person name="Kuo A."/>
            <person name="Drula E."/>
            <person name="Varga T."/>
            <person name="Kohler A."/>
            <person name="Feng B."/>
            <person name="Cao Y."/>
            <person name="Lipzen A."/>
            <person name="Daum C."/>
            <person name="Hundley H."/>
            <person name="Pangilinan J."/>
            <person name="Johnson J."/>
            <person name="Barry K."/>
            <person name="LaButti K."/>
            <person name="Ng V."/>
            <person name="Ahrendt S."/>
            <person name="Min B."/>
            <person name="Choi I.G."/>
            <person name="Park H."/>
            <person name="Plett J.M."/>
            <person name="Magnuson J."/>
            <person name="Spatafora J.W."/>
            <person name="Nagy L.G."/>
            <person name="Henrissat B."/>
            <person name="Grigoriev I.V."/>
            <person name="Yang Z.L."/>
            <person name="Xu J."/>
            <person name="Martin F.M."/>
        </authorList>
    </citation>
    <scope>NUCLEOTIDE SEQUENCE</scope>
    <source>
        <strain evidence="1">KUC20120723A-06</strain>
    </source>
</reference>
<proteinExistence type="predicted"/>
<dbReference type="Proteomes" id="UP000790709">
    <property type="component" value="Unassembled WGS sequence"/>
</dbReference>
<organism evidence="1 2">
    <name type="scientific">Leucogyrophana mollusca</name>
    <dbReference type="NCBI Taxonomy" id="85980"/>
    <lineage>
        <taxon>Eukaryota</taxon>
        <taxon>Fungi</taxon>
        <taxon>Dikarya</taxon>
        <taxon>Basidiomycota</taxon>
        <taxon>Agaricomycotina</taxon>
        <taxon>Agaricomycetes</taxon>
        <taxon>Agaricomycetidae</taxon>
        <taxon>Boletales</taxon>
        <taxon>Boletales incertae sedis</taxon>
        <taxon>Leucogyrophana</taxon>
    </lineage>
</organism>
<evidence type="ECO:0000313" key="1">
    <source>
        <dbReference type="EMBL" id="KAH7929079.1"/>
    </source>
</evidence>
<comment type="caution">
    <text evidence="1">The sequence shown here is derived from an EMBL/GenBank/DDBJ whole genome shotgun (WGS) entry which is preliminary data.</text>
</comment>
<evidence type="ECO:0000313" key="2">
    <source>
        <dbReference type="Proteomes" id="UP000790709"/>
    </source>
</evidence>
<dbReference type="EMBL" id="MU266345">
    <property type="protein sequence ID" value="KAH7929079.1"/>
    <property type="molecule type" value="Genomic_DNA"/>
</dbReference>